<evidence type="ECO:0000313" key="5">
    <source>
        <dbReference type="Proteomes" id="UP001214441"/>
    </source>
</evidence>
<dbReference type="PANTHER" id="PTHR39428">
    <property type="entry name" value="F420H(2)-DEPENDENT QUINONE REDUCTASE RV1261C"/>
    <property type="match status" value="1"/>
</dbReference>
<dbReference type="InterPro" id="IPR004378">
    <property type="entry name" value="F420H2_quin_Rdtase"/>
</dbReference>
<feature type="domain" description="Hemerythrin-like" evidence="3">
    <location>
        <begin position="158"/>
        <end position="298"/>
    </location>
</feature>
<reference evidence="4 5" key="1">
    <citation type="submission" date="2023-05" db="EMBL/GenBank/DDBJ databases">
        <title>Streptantibioticus silvisoli sp. nov., acidotolerant actinomycetes 1 from pine litter.</title>
        <authorList>
            <person name="Swiecimska M."/>
            <person name="Golinska P."/>
            <person name="Sangal V."/>
            <person name="Wachnowicz B."/>
            <person name="Goodfellow M."/>
        </authorList>
    </citation>
    <scope>NUCLEOTIDE SEQUENCE [LARGE SCALE GENOMIC DNA]</scope>
    <source>
        <strain evidence="4 5">DSM 42109</strain>
    </source>
</reference>
<gene>
    <name evidence="4" type="ORF">NMN56_016595</name>
</gene>
<dbReference type="Gene3D" id="2.30.110.10">
    <property type="entry name" value="Electron Transport, Fmn-binding Protein, Chain A"/>
    <property type="match status" value="1"/>
</dbReference>
<accession>A0ABT6ZWW3</accession>
<evidence type="ECO:0000313" key="4">
    <source>
        <dbReference type="EMBL" id="MDJ1133555.1"/>
    </source>
</evidence>
<dbReference type="InterPro" id="IPR012312">
    <property type="entry name" value="Hemerythrin-like"/>
</dbReference>
<dbReference type="NCBIfam" id="TIGR00026">
    <property type="entry name" value="hi_GC_TIGR00026"/>
    <property type="match status" value="1"/>
</dbReference>
<keyword evidence="5" id="KW-1185">Reference proteome</keyword>
<dbReference type="PANTHER" id="PTHR39428:SF1">
    <property type="entry name" value="F420H(2)-DEPENDENT QUINONE REDUCTASE RV1261C"/>
    <property type="match status" value="1"/>
</dbReference>
<dbReference type="Gene3D" id="1.20.120.520">
    <property type="entry name" value="nmb1532 protein domain like"/>
    <property type="match status" value="1"/>
</dbReference>
<comment type="catalytic activity">
    <reaction evidence="2">
        <text>oxidized coenzyme F420-(gamma-L-Glu)(n) + a quinol + H(+) = reduced coenzyme F420-(gamma-L-Glu)(n) + a quinone</text>
        <dbReference type="Rhea" id="RHEA:39663"/>
        <dbReference type="Rhea" id="RHEA-COMP:12939"/>
        <dbReference type="Rhea" id="RHEA-COMP:14378"/>
        <dbReference type="ChEBI" id="CHEBI:15378"/>
        <dbReference type="ChEBI" id="CHEBI:24646"/>
        <dbReference type="ChEBI" id="CHEBI:132124"/>
        <dbReference type="ChEBI" id="CHEBI:133980"/>
        <dbReference type="ChEBI" id="CHEBI:139511"/>
    </reaction>
</comment>
<dbReference type="EMBL" id="JANCPR020000014">
    <property type="protein sequence ID" value="MDJ1133555.1"/>
    <property type="molecule type" value="Genomic_DNA"/>
</dbReference>
<organism evidence="4 5">
    <name type="scientific">Streptomyces iconiensis</name>
    <dbReference type="NCBI Taxonomy" id="1384038"/>
    <lineage>
        <taxon>Bacteria</taxon>
        <taxon>Bacillati</taxon>
        <taxon>Actinomycetota</taxon>
        <taxon>Actinomycetes</taxon>
        <taxon>Kitasatosporales</taxon>
        <taxon>Streptomycetaceae</taxon>
        <taxon>Streptomyces</taxon>
    </lineage>
</organism>
<comment type="similarity">
    <text evidence="1">Belongs to the F420H(2)-dependent quinone reductase family.</text>
</comment>
<evidence type="ECO:0000256" key="2">
    <source>
        <dbReference type="ARBA" id="ARBA00049106"/>
    </source>
</evidence>
<proteinExistence type="inferred from homology"/>
<evidence type="ECO:0000256" key="1">
    <source>
        <dbReference type="ARBA" id="ARBA00008710"/>
    </source>
</evidence>
<dbReference type="Proteomes" id="UP001214441">
    <property type="component" value="Unassembled WGS sequence"/>
</dbReference>
<dbReference type="Pfam" id="PF01814">
    <property type="entry name" value="Hemerythrin"/>
    <property type="match status" value="1"/>
</dbReference>
<evidence type="ECO:0000259" key="3">
    <source>
        <dbReference type="Pfam" id="PF01814"/>
    </source>
</evidence>
<comment type="caution">
    <text evidence="4">The sequence shown here is derived from an EMBL/GenBank/DDBJ whole genome shotgun (WGS) entry which is preliminary data.</text>
</comment>
<dbReference type="InterPro" id="IPR012349">
    <property type="entry name" value="Split_barrel_FMN-bd"/>
</dbReference>
<sequence>MSRADNLPRSRTQAVVDEFRANGGEVGGPFAGGDLLLLTTTGARTGAAHTTPLGYVRHDGLLLVVASNLGAPAHPAWYHNLLARPTVSVELGTETFEAIAVPAEGARRDDLFAHVARVAPGYADHQARTTRALPVVSLQPPEHTLGDTGAPREITNLADKLLEIHTWLRAQLRYVREETAAHLAARTAAAPGEVPPPGLGLQIRQHCLAFCDTLTFHHTSEDGHVFPPIGQHHAHLRPTLDRLREEHVVVARLKDELLALLAGLGGAEPGVFLARLDRLTEQLTAHLDYEEEHLLPVLAEIPFPPRVP</sequence>
<name>A0ABT6ZWW3_9ACTN</name>
<dbReference type="Pfam" id="PF04075">
    <property type="entry name" value="F420H2_quin_red"/>
    <property type="match status" value="1"/>
</dbReference>
<protein>
    <submittedName>
        <fullName evidence="4">Nitroreductase/quinone reductase family protein</fullName>
    </submittedName>
</protein>